<feature type="region of interest" description="Disordered" evidence="1">
    <location>
        <begin position="1"/>
        <end position="29"/>
    </location>
</feature>
<evidence type="ECO:0000313" key="2">
    <source>
        <dbReference type="EMBL" id="MBX44611.1"/>
    </source>
</evidence>
<reference evidence="2" key="1">
    <citation type="submission" date="2018-02" db="EMBL/GenBank/DDBJ databases">
        <title>Rhizophora mucronata_Transcriptome.</title>
        <authorList>
            <person name="Meera S.P."/>
            <person name="Sreeshan A."/>
            <person name="Augustine A."/>
        </authorList>
    </citation>
    <scope>NUCLEOTIDE SEQUENCE</scope>
    <source>
        <tissue evidence="2">Leaf</tissue>
    </source>
</reference>
<accession>A0A2P2NQC3</accession>
<name>A0A2P2NQC3_RHIMU</name>
<evidence type="ECO:0000256" key="1">
    <source>
        <dbReference type="SAM" id="MobiDB-lite"/>
    </source>
</evidence>
<dbReference type="AlphaFoldDB" id="A0A2P2NQC3"/>
<proteinExistence type="predicted"/>
<organism evidence="2">
    <name type="scientific">Rhizophora mucronata</name>
    <name type="common">Asiatic mangrove</name>
    <dbReference type="NCBI Taxonomy" id="61149"/>
    <lineage>
        <taxon>Eukaryota</taxon>
        <taxon>Viridiplantae</taxon>
        <taxon>Streptophyta</taxon>
        <taxon>Embryophyta</taxon>
        <taxon>Tracheophyta</taxon>
        <taxon>Spermatophyta</taxon>
        <taxon>Magnoliopsida</taxon>
        <taxon>eudicotyledons</taxon>
        <taxon>Gunneridae</taxon>
        <taxon>Pentapetalae</taxon>
        <taxon>rosids</taxon>
        <taxon>fabids</taxon>
        <taxon>Malpighiales</taxon>
        <taxon>Rhizophoraceae</taxon>
        <taxon>Rhizophora</taxon>
    </lineage>
</organism>
<sequence length="29" mass="3134">MAHKKSIQLSLSQANSPTVYKANSPMIST</sequence>
<feature type="compositionally biased region" description="Polar residues" evidence="1">
    <location>
        <begin position="7"/>
        <end position="18"/>
    </location>
</feature>
<protein>
    <submittedName>
        <fullName evidence="2">Uncharacterized protein</fullName>
    </submittedName>
</protein>
<dbReference type="EMBL" id="GGEC01064127">
    <property type="protein sequence ID" value="MBX44611.1"/>
    <property type="molecule type" value="Transcribed_RNA"/>
</dbReference>